<dbReference type="Proteomes" id="UP000053157">
    <property type="component" value="Unassembled WGS sequence"/>
</dbReference>
<evidence type="ECO:0000256" key="4">
    <source>
        <dbReference type="ARBA" id="ARBA00048988"/>
    </source>
</evidence>
<evidence type="ECO:0000256" key="3">
    <source>
        <dbReference type="ARBA" id="ARBA00048954"/>
    </source>
</evidence>
<evidence type="ECO:0000259" key="5">
    <source>
        <dbReference type="Pfam" id="PF01935"/>
    </source>
</evidence>
<sequence>MNDHDSDDENHLNEQQLEKLRGDLRAFHDYLQSRAAQNVAQFAYSIDGRTFHYEAPLSLPIPVGSYVQIATDDDQHYLGQIITKAVVKREGAELGLELDIQRDIFPEGVNMSSVTDRLRVSALEGTGVLLGTVTADSIAPTSNTDTFQTATLDRADAALVSRYLAGPRRNASLPIGQALYVDGDATVRLDAGGFNRHTFLCGQSGSGKTFSLGIVLEQLLLETDLRIIVVDPNSDFIGLDEPRPREEVNRFRSDPLSPEAYDELVERYREATDGLHVYRPKTVADEDDDVLRVRFGDLSRTEQGTVLELDPLDDREEFNTFWHVLDGLDDREYSWDEVQDAIAHNFTAEARQLGLRIENLGLADWDVWCSPGESSLVDTLDRSDWRCLVLDIGTLGSASEKRVVTNAVLTHLWRERNRRRPTLVVVDEAHNICPQEPADDLQAISTDTSVRIAAEGRKFGLYLLLSTQRPGKIHDNILSQCDNLLLMRMNSQSDLDHLSAILSHVPASLLDEATKFGLGETVLGGKFVQNPTFAKFEGRLSVEGGSDVPSTWAKRRE</sequence>
<comment type="catalytic activity">
    <reaction evidence="2">
        <text>Couples ATP hydrolysis with the unwinding of duplex DNA by translocating in the 3'-5' direction.</text>
        <dbReference type="EC" id="5.6.2.4"/>
    </reaction>
</comment>
<dbReference type="PANTHER" id="PTHR42957">
    <property type="entry name" value="HELICASE MJ1565-RELATED"/>
    <property type="match status" value="1"/>
</dbReference>
<dbReference type="Pfam" id="PF01935">
    <property type="entry name" value="DUF87"/>
    <property type="match status" value="1"/>
</dbReference>
<feature type="domain" description="Helicase HerA central" evidence="5">
    <location>
        <begin position="175"/>
        <end position="270"/>
    </location>
</feature>
<name>A0A0W1R349_9EURY</name>
<proteinExistence type="inferred from homology"/>
<dbReference type="PANTHER" id="PTHR42957:SF1">
    <property type="entry name" value="HELICASE MJ1565-RELATED"/>
    <property type="match status" value="1"/>
</dbReference>
<dbReference type="InterPro" id="IPR008571">
    <property type="entry name" value="HerA-like"/>
</dbReference>
<reference evidence="6 7" key="1">
    <citation type="submission" date="2015-12" db="EMBL/GenBank/DDBJ databases">
        <title>Haloferax profundi sp. nov. isolated from the Discovery deep brine-seawater interface in the Red Sea.</title>
        <authorList>
            <person name="Zhang G."/>
            <person name="Stingl U."/>
            <person name="Rashid M."/>
        </authorList>
    </citation>
    <scope>NUCLEOTIDE SEQUENCE [LARGE SCALE GENOMIC DNA]</scope>
    <source>
        <strain evidence="6 7">SB29</strain>
    </source>
</reference>
<accession>A0A0W1R349</accession>
<dbReference type="Gene3D" id="3.40.50.300">
    <property type="entry name" value="P-loop containing nucleotide triphosphate hydrolases"/>
    <property type="match status" value="2"/>
</dbReference>
<dbReference type="GO" id="GO:0043138">
    <property type="term" value="F:3'-5' DNA helicase activity"/>
    <property type="evidence" value="ECO:0007669"/>
    <property type="project" value="UniProtKB-EC"/>
</dbReference>
<gene>
    <name evidence="6" type="ORF">AUR66_04980</name>
</gene>
<evidence type="ECO:0000256" key="1">
    <source>
        <dbReference type="ARBA" id="ARBA00007816"/>
    </source>
</evidence>
<comment type="catalytic activity">
    <reaction evidence="3">
        <text>ATP + H2O = ADP + phosphate + H(+)</text>
        <dbReference type="Rhea" id="RHEA:13065"/>
        <dbReference type="ChEBI" id="CHEBI:15377"/>
        <dbReference type="ChEBI" id="CHEBI:15378"/>
        <dbReference type="ChEBI" id="CHEBI:30616"/>
        <dbReference type="ChEBI" id="CHEBI:43474"/>
        <dbReference type="ChEBI" id="CHEBI:456216"/>
        <dbReference type="EC" id="5.6.2.3"/>
    </reaction>
</comment>
<comment type="catalytic activity">
    <reaction evidence="4">
        <text>ATP + H2O = ADP + phosphate + H(+)</text>
        <dbReference type="Rhea" id="RHEA:13065"/>
        <dbReference type="ChEBI" id="CHEBI:15377"/>
        <dbReference type="ChEBI" id="CHEBI:15378"/>
        <dbReference type="ChEBI" id="CHEBI:30616"/>
        <dbReference type="ChEBI" id="CHEBI:43474"/>
        <dbReference type="ChEBI" id="CHEBI:456216"/>
        <dbReference type="EC" id="5.6.2.4"/>
    </reaction>
</comment>
<keyword evidence="7" id="KW-1185">Reference proteome</keyword>
<evidence type="ECO:0000256" key="2">
    <source>
        <dbReference type="ARBA" id="ARBA00034617"/>
    </source>
</evidence>
<comment type="similarity">
    <text evidence="1">Belongs to the HerA family.</text>
</comment>
<dbReference type="SUPFAM" id="SSF52540">
    <property type="entry name" value="P-loop containing nucleoside triphosphate hydrolases"/>
    <property type="match status" value="1"/>
</dbReference>
<evidence type="ECO:0000313" key="6">
    <source>
        <dbReference type="EMBL" id="KTG07560.1"/>
    </source>
</evidence>
<organism evidence="6 7">
    <name type="scientific">Haloferax profundi</name>
    <dbReference type="NCBI Taxonomy" id="1544718"/>
    <lineage>
        <taxon>Archaea</taxon>
        <taxon>Methanobacteriati</taxon>
        <taxon>Methanobacteriota</taxon>
        <taxon>Stenosarchaea group</taxon>
        <taxon>Halobacteria</taxon>
        <taxon>Halobacteriales</taxon>
        <taxon>Haloferacaceae</taxon>
        <taxon>Haloferax</taxon>
    </lineage>
</organism>
<dbReference type="EMBL" id="LOPV01000713">
    <property type="protein sequence ID" value="KTG07560.1"/>
    <property type="molecule type" value="Genomic_DNA"/>
</dbReference>
<dbReference type="InterPro" id="IPR027417">
    <property type="entry name" value="P-loop_NTPase"/>
</dbReference>
<dbReference type="GO" id="GO:0043139">
    <property type="term" value="F:5'-3' DNA helicase activity"/>
    <property type="evidence" value="ECO:0007669"/>
    <property type="project" value="UniProtKB-EC"/>
</dbReference>
<comment type="caution">
    <text evidence="6">The sequence shown here is derived from an EMBL/GenBank/DDBJ whole genome shotgun (WGS) entry which is preliminary data.</text>
</comment>
<evidence type="ECO:0000313" key="7">
    <source>
        <dbReference type="Proteomes" id="UP000053157"/>
    </source>
</evidence>
<dbReference type="OrthoDB" id="107033at2157"/>
<dbReference type="InterPro" id="IPR002789">
    <property type="entry name" value="HerA_central"/>
</dbReference>
<dbReference type="RefSeq" id="WP_058573862.1">
    <property type="nucleotide sequence ID" value="NZ_LOPV01000713.1"/>
</dbReference>
<dbReference type="AlphaFoldDB" id="A0A0W1R349"/>
<protein>
    <recommendedName>
        <fullName evidence="5">Helicase HerA central domain-containing protein</fullName>
    </recommendedName>
</protein>